<feature type="signal peptide" evidence="15">
    <location>
        <begin position="1"/>
        <end position="21"/>
    </location>
</feature>
<evidence type="ECO:0000256" key="7">
    <source>
        <dbReference type="ARBA" id="ARBA00022801"/>
    </source>
</evidence>
<dbReference type="Gene3D" id="2.60.40.1180">
    <property type="entry name" value="Golgi alpha-mannosidase II"/>
    <property type="match status" value="1"/>
</dbReference>
<gene>
    <name evidence="17" type="ORF">RB653_006004</name>
</gene>
<dbReference type="InterPro" id="IPR017853">
    <property type="entry name" value="GH"/>
</dbReference>
<dbReference type="Gene3D" id="3.20.20.80">
    <property type="entry name" value="Glycosidases"/>
    <property type="match status" value="1"/>
</dbReference>
<dbReference type="PANTHER" id="PTHR10357">
    <property type="entry name" value="ALPHA-AMYLASE FAMILY MEMBER"/>
    <property type="match status" value="1"/>
</dbReference>
<keyword evidence="7" id="KW-0378">Hydrolase</keyword>
<proteinExistence type="inferred from homology"/>
<evidence type="ECO:0000256" key="5">
    <source>
        <dbReference type="ARBA" id="ARBA00022723"/>
    </source>
</evidence>
<feature type="binding site" evidence="14">
    <location>
        <position position="354"/>
    </location>
    <ligand>
        <name>substrate</name>
    </ligand>
</feature>
<dbReference type="EMBL" id="JAVFKY010000001">
    <property type="protein sequence ID" value="KAK5584393.1"/>
    <property type="molecule type" value="Genomic_DNA"/>
</dbReference>
<feature type="binding site" evidence="14">
    <location>
        <position position="135"/>
    </location>
    <ligand>
        <name>substrate</name>
    </ligand>
</feature>
<feature type="site" description="Transition state stabilizer" evidence="12">
    <location>
        <position position="307"/>
    </location>
</feature>
<feature type="binding site" evidence="14">
    <location>
        <position position="307"/>
    </location>
    <ligand>
        <name>substrate</name>
    </ligand>
</feature>
<dbReference type="GO" id="GO:0005509">
    <property type="term" value="F:calcium ion binding"/>
    <property type="evidence" value="ECO:0007669"/>
    <property type="project" value="InterPro"/>
</dbReference>
<dbReference type="SMART" id="SM00642">
    <property type="entry name" value="Aamy"/>
    <property type="match status" value="1"/>
</dbReference>
<dbReference type="PANTHER" id="PTHR10357:SF215">
    <property type="entry name" value="ALPHA-AMYLASE 1"/>
    <property type="match status" value="1"/>
</dbReference>
<feature type="active site" description="Proton donor" evidence="11">
    <location>
        <position position="241"/>
    </location>
</feature>
<evidence type="ECO:0000313" key="17">
    <source>
        <dbReference type="EMBL" id="KAK5584393.1"/>
    </source>
</evidence>
<dbReference type="InterPro" id="IPR013780">
    <property type="entry name" value="Glyco_hydro_b"/>
</dbReference>
<feature type="binding site" evidence="14">
    <location>
        <position position="245"/>
    </location>
    <ligand>
        <name>substrate</name>
    </ligand>
</feature>
<comment type="similarity">
    <text evidence="3">Belongs to the glycosyl hydrolase 13 family.</text>
</comment>
<feature type="domain" description="Glycosyl hydrolase family 13 catalytic" evidence="16">
    <location>
        <begin position="34"/>
        <end position="379"/>
    </location>
</feature>
<keyword evidence="9" id="KW-0119">Carbohydrate metabolism</keyword>
<dbReference type="FunFam" id="3.20.20.80:FF:000120">
    <property type="entry name" value="Alpha-amylase A"/>
    <property type="match status" value="1"/>
</dbReference>
<reference evidence="17 18" key="1">
    <citation type="submission" date="2023-11" db="EMBL/GenBank/DDBJ databases">
        <title>Dfirmibasis_genome.</title>
        <authorList>
            <person name="Edelbroek B."/>
            <person name="Kjellin J."/>
            <person name="Jerlstrom-Hultqvist J."/>
            <person name="Soderbom F."/>
        </authorList>
    </citation>
    <scope>NUCLEOTIDE SEQUENCE [LARGE SCALE GENOMIC DNA]</scope>
    <source>
        <strain evidence="17 18">TNS-C-14</strain>
    </source>
</reference>
<feature type="disulfide bond" evidence="13">
    <location>
        <begin position="165"/>
        <end position="179"/>
    </location>
</feature>
<keyword evidence="5" id="KW-0479">Metal-binding</keyword>
<dbReference type="Proteomes" id="UP001344447">
    <property type="component" value="Unassembled WGS sequence"/>
</dbReference>
<dbReference type="GO" id="GO:0005975">
    <property type="term" value="P:carbohydrate metabolic process"/>
    <property type="evidence" value="ECO:0007669"/>
    <property type="project" value="InterPro"/>
</dbReference>
<evidence type="ECO:0000256" key="13">
    <source>
        <dbReference type="PIRSR" id="PIRSR001024-4"/>
    </source>
</evidence>
<dbReference type="AlphaFoldDB" id="A0AAN7U899"/>
<keyword evidence="10" id="KW-0326">Glycosidase</keyword>
<organism evidence="17 18">
    <name type="scientific">Dictyostelium firmibasis</name>
    <dbReference type="NCBI Taxonomy" id="79012"/>
    <lineage>
        <taxon>Eukaryota</taxon>
        <taxon>Amoebozoa</taxon>
        <taxon>Evosea</taxon>
        <taxon>Eumycetozoa</taxon>
        <taxon>Dictyostelia</taxon>
        <taxon>Dictyosteliales</taxon>
        <taxon>Dictyosteliaceae</taxon>
        <taxon>Dictyostelium</taxon>
    </lineage>
</organism>
<dbReference type="GO" id="GO:0004556">
    <property type="term" value="F:alpha-amylase activity"/>
    <property type="evidence" value="ECO:0007669"/>
    <property type="project" value="UniProtKB-EC"/>
</dbReference>
<dbReference type="Pfam" id="PF00128">
    <property type="entry name" value="Alpha-amylase"/>
    <property type="match status" value="1"/>
</dbReference>
<feature type="chain" id="PRO_5042883963" description="alpha-amylase" evidence="15">
    <location>
        <begin position="22"/>
        <end position="470"/>
    </location>
</feature>
<evidence type="ECO:0000256" key="2">
    <source>
        <dbReference type="ARBA" id="ARBA00001913"/>
    </source>
</evidence>
<dbReference type="SUPFAM" id="SSF51011">
    <property type="entry name" value="Glycosyl hydrolase domain"/>
    <property type="match status" value="1"/>
</dbReference>
<feature type="binding site" evidence="14">
    <location>
        <position position="54"/>
    </location>
    <ligand>
        <name>substrate</name>
    </ligand>
</feature>
<name>A0AAN7U899_9MYCE</name>
<sequence>MNKTISVLVFTLIAIVSVTLAATPDEWGSRTIYQLLTDRFSQTVNNSQPCGNLQGYCGGTFQGVEAHLDYIQGMGFDAIWISPVVTNTPGGYHGYWQQDIYTVNEYFGSEDDLLNMIKACHERGIWVMLDVVANHVGPVNYDYSTIVPFDSDEYYHNCTTCPQYCTIDDFTNYPQVEECRLSGLPDLDQDNQFVRSTLQAWIKNMTAFYQFDGIRIDTVPEVKVDFWREYNDAAGVYAVGEVYNGNLTYVASFQGPVDGVLSYPMFFTLRSVFGQQQSMNQIQSTFQSYQQLFSNISLLGTFIDNHDQVRFLNEQTDIELYKNAIAYVLMAQGIPIIYYGTEQGFNGASDPNNREPLWTTSFNTNTPLYQFIATINAFRANITEDLTESQIQRYSDNTFYAFTRGNAFVALTNGGSNQGQTSRTITYHPYLEGTTICNIFYPTEDCIKVVGGSFTVYLDNGESKIYYPLN</sequence>
<comment type="caution">
    <text evidence="17">The sequence shown here is derived from an EMBL/GenBank/DDBJ whole genome shotgun (WGS) entry which is preliminary data.</text>
</comment>
<evidence type="ECO:0000256" key="6">
    <source>
        <dbReference type="ARBA" id="ARBA00022729"/>
    </source>
</evidence>
<dbReference type="CDD" id="cd11319">
    <property type="entry name" value="AmyAc_euk_AmyA"/>
    <property type="match status" value="1"/>
</dbReference>
<keyword evidence="8" id="KW-0106">Calcium</keyword>
<evidence type="ECO:0000256" key="1">
    <source>
        <dbReference type="ARBA" id="ARBA00000548"/>
    </source>
</evidence>
<dbReference type="InterPro" id="IPR006047">
    <property type="entry name" value="GH13_cat_dom"/>
</dbReference>
<evidence type="ECO:0000259" key="16">
    <source>
        <dbReference type="SMART" id="SM00642"/>
    </source>
</evidence>
<evidence type="ECO:0000313" key="18">
    <source>
        <dbReference type="Proteomes" id="UP001344447"/>
    </source>
</evidence>
<feature type="active site" description="Nucleophile" evidence="11">
    <location>
        <position position="217"/>
    </location>
</feature>
<dbReference type="SUPFAM" id="SSF51445">
    <property type="entry name" value="(Trans)glycosidases"/>
    <property type="match status" value="1"/>
</dbReference>
<evidence type="ECO:0000256" key="11">
    <source>
        <dbReference type="PIRSR" id="PIRSR001024-1"/>
    </source>
</evidence>
<evidence type="ECO:0000256" key="12">
    <source>
        <dbReference type="PIRSR" id="PIRSR001024-2"/>
    </source>
</evidence>
<dbReference type="PIRSF" id="PIRSF001024">
    <property type="entry name" value="Alph-amyl_fung"/>
    <property type="match status" value="1"/>
</dbReference>
<dbReference type="EC" id="3.2.1.1" evidence="4"/>
<evidence type="ECO:0000256" key="14">
    <source>
        <dbReference type="PIRSR" id="PIRSR001024-5"/>
    </source>
</evidence>
<keyword evidence="13" id="KW-1015">Disulfide bond</keyword>
<evidence type="ECO:0000256" key="10">
    <source>
        <dbReference type="ARBA" id="ARBA00023295"/>
    </source>
</evidence>
<protein>
    <recommendedName>
        <fullName evidence="4">alpha-amylase</fullName>
        <ecNumber evidence="4">3.2.1.1</ecNumber>
    </recommendedName>
</protein>
<keyword evidence="6 15" id="KW-0732">Signal</keyword>
<feature type="disulfide bond" evidence="13">
    <location>
        <begin position="50"/>
        <end position="57"/>
    </location>
</feature>
<feature type="binding site" evidence="14">
    <location>
        <position position="215"/>
    </location>
    <ligand>
        <name>substrate</name>
    </ligand>
</feature>
<feature type="binding site" evidence="14">
    <location>
        <position position="96"/>
    </location>
    <ligand>
        <name>substrate</name>
    </ligand>
</feature>
<comment type="cofactor">
    <cofactor evidence="2">
        <name>Ca(2+)</name>
        <dbReference type="ChEBI" id="CHEBI:29108"/>
    </cofactor>
</comment>
<comment type="catalytic activity">
    <reaction evidence="1">
        <text>Endohydrolysis of (1-&gt;4)-alpha-D-glucosidic linkages in polysaccharides containing three or more (1-&gt;4)-alpha-linked D-glucose units.</text>
        <dbReference type="EC" id="3.2.1.1"/>
    </reaction>
</comment>
<keyword evidence="18" id="KW-1185">Reference proteome</keyword>
<evidence type="ECO:0000256" key="9">
    <source>
        <dbReference type="ARBA" id="ARBA00023277"/>
    </source>
</evidence>
<evidence type="ECO:0000256" key="3">
    <source>
        <dbReference type="ARBA" id="ARBA00008061"/>
    </source>
</evidence>
<evidence type="ECO:0000256" key="8">
    <source>
        <dbReference type="ARBA" id="ARBA00022837"/>
    </source>
</evidence>
<evidence type="ECO:0000256" key="4">
    <source>
        <dbReference type="ARBA" id="ARBA00012595"/>
    </source>
</evidence>
<evidence type="ECO:0000256" key="15">
    <source>
        <dbReference type="SAM" id="SignalP"/>
    </source>
</evidence>
<dbReference type="InterPro" id="IPR013777">
    <property type="entry name" value="A-amylase-like"/>
</dbReference>
<accession>A0AAN7U899</accession>